<dbReference type="EMBL" id="CM004404">
    <property type="protein sequence ID" value="OAY22842.1"/>
    <property type="molecule type" value="Genomic_DNA"/>
</dbReference>
<reference evidence="1" key="1">
    <citation type="submission" date="2016-02" db="EMBL/GenBank/DDBJ databases">
        <title>WGS assembly of Manihot esculenta.</title>
        <authorList>
            <person name="Bredeson J.V."/>
            <person name="Prochnik S.E."/>
            <person name="Lyons J.B."/>
            <person name="Schmutz J."/>
            <person name="Grimwood J."/>
            <person name="Vrebalov J."/>
            <person name="Bart R.S."/>
            <person name="Amuge T."/>
            <person name="Ferguson M.E."/>
            <person name="Green R."/>
            <person name="Putnam N."/>
            <person name="Stites J."/>
            <person name="Rounsley S."/>
            <person name="Rokhsar D.S."/>
        </authorList>
    </citation>
    <scope>NUCLEOTIDE SEQUENCE [LARGE SCALE GENOMIC DNA]</scope>
    <source>
        <tissue evidence="1">Leaf</tissue>
    </source>
</reference>
<accession>A0A2C9U068</accession>
<proteinExistence type="predicted"/>
<gene>
    <name evidence="1" type="ORF">MANES_18G030300</name>
</gene>
<sequence>MSLPSLVETENLQSISFATYYYYLIGQIRQFFLAL</sequence>
<dbReference type="AlphaFoldDB" id="A0A2C9U068"/>
<evidence type="ECO:0000313" key="1">
    <source>
        <dbReference type="EMBL" id="OAY22842.1"/>
    </source>
</evidence>
<organism evidence="1">
    <name type="scientific">Manihot esculenta</name>
    <name type="common">Cassava</name>
    <name type="synonym">Jatropha manihot</name>
    <dbReference type="NCBI Taxonomy" id="3983"/>
    <lineage>
        <taxon>Eukaryota</taxon>
        <taxon>Viridiplantae</taxon>
        <taxon>Streptophyta</taxon>
        <taxon>Embryophyta</taxon>
        <taxon>Tracheophyta</taxon>
        <taxon>Spermatophyta</taxon>
        <taxon>Magnoliopsida</taxon>
        <taxon>eudicotyledons</taxon>
        <taxon>Gunneridae</taxon>
        <taxon>Pentapetalae</taxon>
        <taxon>rosids</taxon>
        <taxon>fabids</taxon>
        <taxon>Malpighiales</taxon>
        <taxon>Euphorbiaceae</taxon>
        <taxon>Crotonoideae</taxon>
        <taxon>Manihoteae</taxon>
        <taxon>Manihot</taxon>
    </lineage>
</organism>
<protein>
    <submittedName>
        <fullName evidence="1">Uncharacterized protein</fullName>
    </submittedName>
</protein>
<name>A0A2C9U068_MANES</name>